<dbReference type="Pfam" id="PF00496">
    <property type="entry name" value="SBP_bac_5"/>
    <property type="match status" value="1"/>
</dbReference>
<evidence type="ECO:0000259" key="6">
    <source>
        <dbReference type="Pfam" id="PF00496"/>
    </source>
</evidence>
<dbReference type="PANTHER" id="PTHR30290">
    <property type="entry name" value="PERIPLASMIC BINDING COMPONENT OF ABC TRANSPORTER"/>
    <property type="match status" value="1"/>
</dbReference>
<dbReference type="GO" id="GO:1904680">
    <property type="term" value="F:peptide transmembrane transporter activity"/>
    <property type="evidence" value="ECO:0007669"/>
    <property type="project" value="TreeGrafter"/>
</dbReference>
<evidence type="ECO:0000256" key="2">
    <source>
        <dbReference type="ARBA" id="ARBA00022448"/>
    </source>
</evidence>
<feature type="compositionally biased region" description="Acidic residues" evidence="4">
    <location>
        <begin position="42"/>
        <end position="68"/>
    </location>
</feature>
<evidence type="ECO:0000313" key="8">
    <source>
        <dbReference type="Proteomes" id="UP000624041"/>
    </source>
</evidence>
<evidence type="ECO:0000256" key="4">
    <source>
        <dbReference type="SAM" id="MobiDB-lite"/>
    </source>
</evidence>
<feature type="chain" id="PRO_5039079881" evidence="5">
    <location>
        <begin position="26"/>
        <end position="637"/>
    </location>
</feature>
<feature type="region of interest" description="Disordered" evidence="4">
    <location>
        <begin position="28"/>
        <end position="68"/>
    </location>
</feature>
<dbReference type="InterPro" id="IPR000914">
    <property type="entry name" value="SBP_5_dom"/>
</dbReference>
<evidence type="ECO:0000313" key="7">
    <source>
        <dbReference type="EMBL" id="GGN51440.1"/>
    </source>
</evidence>
<name>A0A917XU38_9BACI</name>
<dbReference type="RefSeq" id="WP_188855950.1">
    <property type="nucleotide sequence ID" value="NZ_BMOS01000003.1"/>
</dbReference>
<feature type="domain" description="Solute-binding protein family 5" evidence="6">
    <location>
        <begin position="142"/>
        <end position="543"/>
    </location>
</feature>
<keyword evidence="3 5" id="KW-0732">Signal</keyword>
<reference evidence="7" key="1">
    <citation type="journal article" date="2014" name="Int. J. Syst. Evol. Microbiol.">
        <title>Complete genome sequence of Corynebacterium casei LMG S-19264T (=DSM 44701T), isolated from a smear-ripened cheese.</title>
        <authorList>
            <consortium name="US DOE Joint Genome Institute (JGI-PGF)"/>
            <person name="Walter F."/>
            <person name="Albersmeier A."/>
            <person name="Kalinowski J."/>
            <person name="Ruckert C."/>
        </authorList>
    </citation>
    <scope>NUCLEOTIDE SEQUENCE</scope>
    <source>
        <strain evidence="7">JCM 17251</strain>
    </source>
</reference>
<dbReference type="InterPro" id="IPR039424">
    <property type="entry name" value="SBP_5"/>
</dbReference>
<dbReference type="Proteomes" id="UP000624041">
    <property type="component" value="Unassembled WGS sequence"/>
</dbReference>
<organism evidence="7 8">
    <name type="scientific">Oceanobacillus indicireducens</name>
    <dbReference type="NCBI Taxonomy" id="1004261"/>
    <lineage>
        <taxon>Bacteria</taxon>
        <taxon>Bacillati</taxon>
        <taxon>Bacillota</taxon>
        <taxon>Bacilli</taxon>
        <taxon>Bacillales</taxon>
        <taxon>Bacillaceae</taxon>
        <taxon>Oceanobacillus</taxon>
    </lineage>
</organism>
<sequence length="637" mass="70995">MKKASFSKWLVAMMLLLLLVLAACSGDSDDESGDTGTGSDTDTTEGETDDEEGAEDEGDDSAEGGDDVFSIDDFATEKTNEGEAIEGGTLNFGLVSSSVFEGTLNYNFYSGDPDVQVIKWFDEPLLTVDENFYYTNDGVATFETNEEGDVFTFTIRDDVYWHDGEPLTAEDWVFAFEVIGHPDYDGVRFGNITNVVGAREYRDAEAEAETTYAAEAGTIEGLNIIDDKTLEITFTHATPSLMASGIWEYALPKHIFEEIPVAEMSESDAVRVNPIGIGPFKVESVVPGESVTYTANEDYWRGAPKLDGVTLKVVSPQTAAEALEKGEIDLVDSFPADQYVDVHDQLTNVEFLGQIDLSYTYIGFKLGSWDAENNRVKMDPDSKVADVELRRAMWYAVDNDAIGERFYNGLRWNATTLIPPSHGLFHDPSIETPTYDPDEANRILDEAGYEDVDGDGIRETPDGEELVLNFASMEGSDVAEPIVNYYIQAWNDIGIKVELLDGRLQEFNAFYDRVGQNGEDDPEIDIYQGAWGVGSDVDPTGLYGPEELFNFPRYESDENTRLLEEGVSAEALDDDYRFEVYSEWQELMVEEIPVFPTNYRAELVPVNNRVLNYNIEPHINPFIRHEIAVTQEDPVLP</sequence>
<comment type="similarity">
    <text evidence="1">Belongs to the bacterial solute-binding protein 5 family.</text>
</comment>
<dbReference type="Gene3D" id="3.10.105.10">
    <property type="entry name" value="Dipeptide-binding Protein, Domain 3"/>
    <property type="match status" value="1"/>
</dbReference>
<reference evidence="7" key="2">
    <citation type="submission" date="2020-09" db="EMBL/GenBank/DDBJ databases">
        <authorList>
            <person name="Sun Q."/>
            <person name="Ohkuma M."/>
        </authorList>
    </citation>
    <scope>NUCLEOTIDE SEQUENCE</scope>
    <source>
        <strain evidence="7">JCM 17251</strain>
    </source>
</reference>
<dbReference type="PIRSF" id="PIRSF002741">
    <property type="entry name" value="MppA"/>
    <property type="match status" value="1"/>
</dbReference>
<dbReference type="CDD" id="cd08510">
    <property type="entry name" value="PBP2_Lactococcal_OppA_like"/>
    <property type="match status" value="1"/>
</dbReference>
<dbReference type="SUPFAM" id="SSF53850">
    <property type="entry name" value="Periplasmic binding protein-like II"/>
    <property type="match status" value="1"/>
</dbReference>
<protein>
    <submittedName>
        <fullName evidence="7">ABC transporter substrate-binding protein</fullName>
    </submittedName>
</protein>
<dbReference type="PROSITE" id="PS51257">
    <property type="entry name" value="PROKAR_LIPOPROTEIN"/>
    <property type="match status" value="1"/>
</dbReference>
<dbReference type="Gene3D" id="3.40.190.10">
    <property type="entry name" value="Periplasmic binding protein-like II"/>
    <property type="match status" value="1"/>
</dbReference>
<keyword evidence="2" id="KW-0813">Transport</keyword>
<dbReference type="GO" id="GO:0043190">
    <property type="term" value="C:ATP-binding cassette (ABC) transporter complex"/>
    <property type="evidence" value="ECO:0007669"/>
    <property type="project" value="InterPro"/>
</dbReference>
<dbReference type="AlphaFoldDB" id="A0A917XU38"/>
<accession>A0A917XU38</accession>
<evidence type="ECO:0000256" key="3">
    <source>
        <dbReference type="ARBA" id="ARBA00022729"/>
    </source>
</evidence>
<dbReference type="GO" id="GO:0015833">
    <property type="term" value="P:peptide transport"/>
    <property type="evidence" value="ECO:0007669"/>
    <property type="project" value="TreeGrafter"/>
</dbReference>
<keyword evidence="8" id="KW-1185">Reference proteome</keyword>
<dbReference type="PANTHER" id="PTHR30290:SF9">
    <property type="entry name" value="OLIGOPEPTIDE-BINDING PROTEIN APPA"/>
    <property type="match status" value="1"/>
</dbReference>
<evidence type="ECO:0000256" key="1">
    <source>
        <dbReference type="ARBA" id="ARBA00005695"/>
    </source>
</evidence>
<dbReference type="GO" id="GO:0042597">
    <property type="term" value="C:periplasmic space"/>
    <property type="evidence" value="ECO:0007669"/>
    <property type="project" value="UniProtKB-ARBA"/>
</dbReference>
<proteinExistence type="inferred from homology"/>
<evidence type="ECO:0000256" key="5">
    <source>
        <dbReference type="SAM" id="SignalP"/>
    </source>
</evidence>
<dbReference type="EMBL" id="BMOS01000003">
    <property type="protein sequence ID" value="GGN51440.1"/>
    <property type="molecule type" value="Genomic_DNA"/>
</dbReference>
<gene>
    <name evidence="7" type="primary">oppA</name>
    <name evidence="7" type="ORF">GCM10007971_05940</name>
</gene>
<feature type="signal peptide" evidence="5">
    <location>
        <begin position="1"/>
        <end position="25"/>
    </location>
</feature>
<comment type="caution">
    <text evidence="7">The sequence shown here is derived from an EMBL/GenBank/DDBJ whole genome shotgun (WGS) entry which is preliminary data.</text>
</comment>
<dbReference type="InterPro" id="IPR030678">
    <property type="entry name" value="Peptide/Ni-bd"/>
</dbReference>